<dbReference type="PANTHER" id="PTHR43267:SF1">
    <property type="entry name" value="TRNA THREONYLCARBAMOYLADENOSINE DEHYDRATASE"/>
    <property type="match status" value="1"/>
</dbReference>
<dbReference type="PANTHER" id="PTHR43267">
    <property type="entry name" value="TRNA THREONYLCARBAMOYLADENOSINE DEHYDRATASE"/>
    <property type="match status" value="1"/>
</dbReference>
<dbReference type="GO" id="GO:0008641">
    <property type="term" value="F:ubiquitin-like modifier activating enzyme activity"/>
    <property type="evidence" value="ECO:0007669"/>
    <property type="project" value="InterPro"/>
</dbReference>
<dbReference type="Proteomes" id="UP000824161">
    <property type="component" value="Unassembled WGS sequence"/>
</dbReference>
<gene>
    <name evidence="2" type="ORF">IAC44_02285</name>
</gene>
<dbReference type="InterPro" id="IPR045886">
    <property type="entry name" value="ThiF/MoeB/HesA"/>
</dbReference>
<sequence length="249" mass="27477">MDGNSLEQWNDRQRLLVKDRGIERLARAHVLVVGLGGVGGFAAEFLARAGIGRLTLVDADTVSPTNLNRQIAALTSTLGQPKVEVIARRLSEINPSLHLELIERFLQPEQAYALPEARYDYVADCIDSLSPKLELIRACMDKKIPLVSAMGAGGRLDPAAVRVADISKSRNCPLARSIRKRLSQLTGRKPRGFYAVYSEELPDESSMRTVEGEAFKRSYYGTISYMPALFGLHAAAHILRSLLREDTAE</sequence>
<evidence type="ECO:0000313" key="3">
    <source>
        <dbReference type="Proteomes" id="UP000824161"/>
    </source>
</evidence>
<dbReference type="EMBL" id="DVLY01000053">
    <property type="protein sequence ID" value="HIT97647.1"/>
    <property type="molecule type" value="Genomic_DNA"/>
</dbReference>
<feature type="domain" description="THIF-type NAD/FAD binding fold" evidence="1">
    <location>
        <begin position="11"/>
        <end position="246"/>
    </location>
</feature>
<proteinExistence type="predicted"/>
<evidence type="ECO:0000313" key="2">
    <source>
        <dbReference type="EMBL" id="HIT97647.1"/>
    </source>
</evidence>
<dbReference type="SUPFAM" id="SSF69572">
    <property type="entry name" value="Activating enzymes of the ubiquitin-like proteins"/>
    <property type="match status" value="1"/>
</dbReference>
<dbReference type="AlphaFoldDB" id="A0A9D1HB15"/>
<evidence type="ECO:0000259" key="1">
    <source>
        <dbReference type="Pfam" id="PF00899"/>
    </source>
</evidence>
<accession>A0A9D1HB15</accession>
<name>A0A9D1HB15_9FLAO</name>
<dbReference type="Pfam" id="PF00899">
    <property type="entry name" value="ThiF"/>
    <property type="match status" value="1"/>
</dbReference>
<dbReference type="CDD" id="cd00755">
    <property type="entry name" value="YgdL_like"/>
    <property type="match status" value="1"/>
</dbReference>
<dbReference type="InterPro" id="IPR000594">
    <property type="entry name" value="ThiF_NAD_FAD-bd"/>
</dbReference>
<reference evidence="2" key="1">
    <citation type="submission" date="2020-10" db="EMBL/GenBank/DDBJ databases">
        <authorList>
            <person name="Gilroy R."/>
        </authorList>
    </citation>
    <scope>NUCLEOTIDE SEQUENCE</scope>
    <source>
        <strain evidence="2">1383</strain>
    </source>
</reference>
<comment type="caution">
    <text evidence="2">The sequence shown here is derived from an EMBL/GenBank/DDBJ whole genome shotgun (WGS) entry which is preliminary data.</text>
</comment>
<organism evidence="2 3">
    <name type="scientific">Candidatus Merdimorpha stercoravium</name>
    <dbReference type="NCBI Taxonomy" id="2840863"/>
    <lineage>
        <taxon>Bacteria</taxon>
        <taxon>Pseudomonadati</taxon>
        <taxon>Bacteroidota</taxon>
        <taxon>Flavobacteriia</taxon>
        <taxon>Flavobacteriales</taxon>
        <taxon>Candidatus Merdimorpha</taxon>
    </lineage>
</organism>
<dbReference type="GO" id="GO:0061504">
    <property type="term" value="P:cyclic threonylcarbamoyladenosine biosynthetic process"/>
    <property type="evidence" value="ECO:0007669"/>
    <property type="project" value="TreeGrafter"/>
</dbReference>
<dbReference type="GO" id="GO:0061503">
    <property type="term" value="F:tRNA threonylcarbamoyladenosine dehydratase"/>
    <property type="evidence" value="ECO:0007669"/>
    <property type="project" value="TreeGrafter"/>
</dbReference>
<reference evidence="2" key="2">
    <citation type="journal article" date="2021" name="PeerJ">
        <title>Extensive microbial diversity within the chicken gut microbiome revealed by metagenomics and culture.</title>
        <authorList>
            <person name="Gilroy R."/>
            <person name="Ravi A."/>
            <person name="Getino M."/>
            <person name="Pursley I."/>
            <person name="Horton D.L."/>
            <person name="Alikhan N.F."/>
            <person name="Baker D."/>
            <person name="Gharbi K."/>
            <person name="Hall N."/>
            <person name="Watson M."/>
            <person name="Adriaenssens E.M."/>
            <person name="Foster-Nyarko E."/>
            <person name="Jarju S."/>
            <person name="Secka A."/>
            <person name="Antonio M."/>
            <person name="Oren A."/>
            <person name="Chaudhuri R.R."/>
            <person name="La Ragione R."/>
            <person name="Hildebrand F."/>
            <person name="Pallen M.J."/>
        </authorList>
    </citation>
    <scope>NUCLEOTIDE SEQUENCE</scope>
    <source>
        <strain evidence="2">1383</strain>
    </source>
</reference>
<protein>
    <submittedName>
        <fullName evidence="2">tRNA threonylcarbamoyladenosine dehydratase</fullName>
    </submittedName>
</protein>
<dbReference type="Gene3D" id="3.40.50.720">
    <property type="entry name" value="NAD(P)-binding Rossmann-like Domain"/>
    <property type="match status" value="1"/>
</dbReference>
<dbReference type="InterPro" id="IPR035985">
    <property type="entry name" value="Ubiquitin-activating_enz"/>
</dbReference>